<keyword evidence="1" id="KW-0732">Signal</keyword>
<accession>A0A0N0GKZ3</accession>
<dbReference type="Proteomes" id="UP000037939">
    <property type="component" value="Unassembled WGS sequence"/>
</dbReference>
<dbReference type="EMBL" id="LAQT01000036">
    <property type="protein sequence ID" value="KPC49564.1"/>
    <property type="molecule type" value="Genomic_DNA"/>
</dbReference>
<organism evidence="2 3">
    <name type="scientific">Amantichitinum ursilacus</name>
    <dbReference type="NCBI Taxonomy" id="857265"/>
    <lineage>
        <taxon>Bacteria</taxon>
        <taxon>Pseudomonadati</taxon>
        <taxon>Pseudomonadota</taxon>
        <taxon>Betaproteobacteria</taxon>
        <taxon>Neisseriales</taxon>
        <taxon>Chitinibacteraceae</taxon>
        <taxon>Amantichitinum</taxon>
    </lineage>
</organism>
<comment type="caution">
    <text evidence="2">The sequence shown here is derived from an EMBL/GenBank/DDBJ whole genome shotgun (WGS) entry which is preliminary data.</text>
</comment>
<dbReference type="AlphaFoldDB" id="A0A0N0GKZ3"/>
<gene>
    <name evidence="2" type="ORF">WG78_19610</name>
</gene>
<evidence type="ECO:0000313" key="2">
    <source>
        <dbReference type="EMBL" id="KPC49564.1"/>
    </source>
</evidence>
<reference evidence="2 3" key="1">
    <citation type="submission" date="2015-07" db="EMBL/GenBank/DDBJ databases">
        <title>Draft genome sequence of the Amantichitinum ursilacus IGB-41, a new chitin-degrading bacterium.</title>
        <authorList>
            <person name="Kirstahler P."/>
            <person name="Guenther M."/>
            <person name="Grumaz C."/>
            <person name="Rupp S."/>
            <person name="Zibek S."/>
            <person name="Sohn K."/>
        </authorList>
    </citation>
    <scope>NUCLEOTIDE SEQUENCE [LARGE SCALE GENOMIC DNA]</scope>
    <source>
        <strain evidence="2 3">IGB-41</strain>
    </source>
</reference>
<name>A0A0N0GKZ3_9NEIS</name>
<proteinExistence type="predicted"/>
<feature type="chain" id="PRO_5005849612" evidence="1">
    <location>
        <begin position="19"/>
        <end position="89"/>
    </location>
</feature>
<evidence type="ECO:0000313" key="3">
    <source>
        <dbReference type="Proteomes" id="UP000037939"/>
    </source>
</evidence>
<protein>
    <submittedName>
        <fullName evidence="2">Uncharacterized protein</fullName>
    </submittedName>
</protein>
<sequence length="89" mass="8793">MFAAFVLFAAVTAADASAPPAVTPAKAPAGTMSAPAGTISPPACTATTPAPRLYTPVTNKRRHIANEDSACAVLVHPTASASASQPPGH</sequence>
<keyword evidence="3" id="KW-1185">Reference proteome</keyword>
<dbReference type="RefSeq" id="WP_053939504.1">
    <property type="nucleotide sequence ID" value="NZ_LAQT01000036.1"/>
</dbReference>
<evidence type="ECO:0000256" key="1">
    <source>
        <dbReference type="SAM" id="SignalP"/>
    </source>
</evidence>
<feature type="signal peptide" evidence="1">
    <location>
        <begin position="1"/>
        <end position="18"/>
    </location>
</feature>